<dbReference type="SUPFAM" id="SSF56672">
    <property type="entry name" value="DNA/RNA polymerases"/>
    <property type="match status" value="1"/>
</dbReference>
<comment type="catalytic activity">
    <reaction evidence="9">
        <text>DNA(n) + a 2'-deoxyribonucleoside 5'-triphosphate = DNA(n+1) + diphosphate</text>
        <dbReference type="Rhea" id="RHEA:22508"/>
        <dbReference type="Rhea" id="RHEA-COMP:17339"/>
        <dbReference type="Rhea" id="RHEA-COMP:17340"/>
        <dbReference type="ChEBI" id="CHEBI:33019"/>
        <dbReference type="ChEBI" id="CHEBI:61560"/>
        <dbReference type="ChEBI" id="CHEBI:173112"/>
        <dbReference type="EC" id="2.7.7.49"/>
    </reaction>
</comment>
<dbReference type="EC" id="2.7.7.49" evidence="1"/>
<protein>
    <recommendedName>
        <fullName evidence="1">RNA-directed DNA polymerase</fullName>
        <ecNumber evidence="1">2.7.7.49</ecNumber>
    </recommendedName>
</protein>
<dbReference type="PRINTS" id="PR00866">
    <property type="entry name" value="RNADNAPOLMS"/>
</dbReference>
<comment type="caution">
    <text evidence="11">The sequence shown here is derived from an EMBL/GenBank/DDBJ whole genome shotgun (WGS) entry which is preliminary data.</text>
</comment>
<evidence type="ECO:0000259" key="10">
    <source>
        <dbReference type="PROSITE" id="PS50878"/>
    </source>
</evidence>
<evidence type="ECO:0000256" key="3">
    <source>
        <dbReference type="ARBA" id="ARBA00022695"/>
    </source>
</evidence>
<reference evidence="11 12" key="1">
    <citation type="submission" date="2023-07" db="EMBL/GenBank/DDBJ databases">
        <title>Sorghum-associated microbial communities from plants grown in Nebraska, USA.</title>
        <authorList>
            <person name="Schachtman D."/>
        </authorList>
    </citation>
    <scope>NUCLEOTIDE SEQUENCE [LARGE SCALE GENOMIC DNA]</scope>
    <source>
        <strain evidence="11 12">BE313</strain>
    </source>
</reference>
<evidence type="ECO:0000256" key="5">
    <source>
        <dbReference type="ARBA" id="ARBA00022842"/>
    </source>
</evidence>
<comment type="similarity">
    <text evidence="8">Belongs to the bacterial reverse transcriptase family.</text>
</comment>
<dbReference type="PANTHER" id="PTHR34047">
    <property type="entry name" value="NUCLEAR INTRON MATURASE 1, MITOCHONDRIAL-RELATED"/>
    <property type="match status" value="1"/>
</dbReference>
<evidence type="ECO:0000256" key="7">
    <source>
        <dbReference type="ARBA" id="ARBA00023118"/>
    </source>
</evidence>
<keyword evidence="7" id="KW-0051">Antiviral defense</keyword>
<dbReference type="Proteomes" id="UP001180487">
    <property type="component" value="Unassembled WGS sequence"/>
</dbReference>
<keyword evidence="12" id="KW-1185">Reference proteome</keyword>
<keyword evidence="5" id="KW-0460">Magnesium</keyword>
<dbReference type="PROSITE" id="PS50878">
    <property type="entry name" value="RT_POL"/>
    <property type="match status" value="1"/>
</dbReference>
<evidence type="ECO:0000313" key="12">
    <source>
        <dbReference type="Proteomes" id="UP001180487"/>
    </source>
</evidence>
<dbReference type="CDD" id="cd03487">
    <property type="entry name" value="RT_Bac_retron_II"/>
    <property type="match status" value="1"/>
</dbReference>
<evidence type="ECO:0000256" key="8">
    <source>
        <dbReference type="ARBA" id="ARBA00034120"/>
    </source>
</evidence>
<dbReference type="InterPro" id="IPR051083">
    <property type="entry name" value="GrpII_Intron_Splice-Mob/Def"/>
</dbReference>
<feature type="domain" description="Reverse transcriptase" evidence="10">
    <location>
        <begin position="151"/>
        <end position="390"/>
    </location>
</feature>
<dbReference type="EMBL" id="JAVDXT010000003">
    <property type="protein sequence ID" value="MDR7378696.1"/>
    <property type="molecule type" value="Genomic_DNA"/>
</dbReference>
<evidence type="ECO:0000313" key="11">
    <source>
        <dbReference type="EMBL" id="MDR7378696.1"/>
    </source>
</evidence>
<organism evidence="11 12">
    <name type="scientific">Rhodoferax ferrireducens</name>
    <dbReference type="NCBI Taxonomy" id="192843"/>
    <lineage>
        <taxon>Bacteria</taxon>
        <taxon>Pseudomonadati</taxon>
        <taxon>Pseudomonadota</taxon>
        <taxon>Betaproteobacteria</taxon>
        <taxon>Burkholderiales</taxon>
        <taxon>Comamonadaceae</taxon>
        <taxon>Rhodoferax</taxon>
    </lineage>
</organism>
<dbReference type="InterPro" id="IPR000477">
    <property type="entry name" value="RT_dom"/>
</dbReference>
<dbReference type="InterPro" id="IPR043502">
    <property type="entry name" value="DNA/RNA_pol_sf"/>
</dbReference>
<proteinExistence type="inferred from homology"/>
<dbReference type="RefSeq" id="WP_310374989.1">
    <property type="nucleotide sequence ID" value="NZ_JAVDXT010000003.1"/>
</dbReference>
<evidence type="ECO:0000256" key="1">
    <source>
        <dbReference type="ARBA" id="ARBA00012493"/>
    </source>
</evidence>
<dbReference type="InterPro" id="IPR000123">
    <property type="entry name" value="Reverse_transcriptase_msDNA"/>
</dbReference>
<evidence type="ECO:0000256" key="2">
    <source>
        <dbReference type="ARBA" id="ARBA00022679"/>
    </source>
</evidence>
<keyword evidence="4" id="KW-0479">Metal-binding</keyword>
<accession>A0ABU2CBJ3</accession>
<dbReference type="Pfam" id="PF00078">
    <property type="entry name" value="RVT_1"/>
    <property type="match status" value="1"/>
</dbReference>
<dbReference type="PANTHER" id="PTHR34047:SF7">
    <property type="entry name" value="RNA-DIRECTED DNA POLYMERASE"/>
    <property type="match status" value="1"/>
</dbReference>
<keyword evidence="3" id="KW-0548">Nucleotidyltransferase</keyword>
<gene>
    <name evidence="11" type="ORF">J2X19_003390</name>
</gene>
<keyword evidence="6" id="KW-0695">RNA-directed DNA polymerase</keyword>
<evidence type="ECO:0000256" key="6">
    <source>
        <dbReference type="ARBA" id="ARBA00022918"/>
    </source>
</evidence>
<sequence length="458" mass="50398">MRDISYRTWIARSLARAMLADAGQPGGTSAAALQARAAATLGDNPAWLHAVVAPLAQLPAVSWQKMDLDSLTQRILAPAPGQPTVVDDEEIQAESPFDAAFADGARPHIRRLILRPASMQPRPLGLDNCQLSDLPTVHDLAEWLKLPLDRLAWLGPETPLGAEHYRYKLQPKRTGGLRLLEIPKVDLKQVQRTLYTGLLQHVPLHEAAHGFVPGRSVATHAATHAGQAVVIRFDLRDFFGGIRAARVMALWRTLGYPVGVARCLTALCTHRTAPMVVDRLRDDGGLDWLGAKRLRSAHLPQGAPTSPTLANLCAFGLDLRLDGLAWAFGARYTRYADDLVFSGPAALRPQFRALQAWVAAIAEDEGFALHPAKTRCLPQHRQQRITGVVVNAQPNTPRQDFDRLKACLYQCVQHGPASQNPADLMDFRGHLRGRIGWVGQFNAARATKLMGLFEQIRW</sequence>
<name>A0ABU2CBJ3_9BURK</name>
<evidence type="ECO:0000256" key="9">
    <source>
        <dbReference type="ARBA" id="ARBA00048173"/>
    </source>
</evidence>
<evidence type="ECO:0000256" key="4">
    <source>
        <dbReference type="ARBA" id="ARBA00022723"/>
    </source>
</evidence>
<keyword evidence="2" id="KW-0808">Transferase</keyword>